<sequence>MRNSKLLVALLAAGLLTAGCSSGDGDDGGSHRKSRANHGSGSGSDNDSDGGGSASAPEGDLAVLVDGPQKDVVKSGDERLKVTPKPAPGASFTEQIEHRLRETVLSGTKVPGKTSATCPDGVTQKAGAVSRCTVTYEGAEIPYTITISDSYREGSFITSYKARADKGLLVAKAAYQAFYERYGAGSGRSDASKLSCDELPAAKAVDWGTDTGDTCQFWSKYAGDKGDGGYRTVKLSAAQAGYAVPSFDEVQ</sequence>
<accession>A0AAU1LVA9</accession>
<dbReference type="EMBL" id="CP108169">
    <property type="protein sequence ID" value="WTQ75056.1"/>
    <property type="molecule type" value="Genomic_DNA"/>
</dbReference>
<evidence type="ECO:0000256" key="1">
    <source>
        <dbReference type="SAM" id="MobiDB-lite"/>
    </source>
</evidence>
<feature type="signal peptide" evidence="2">
    <location>
        <begin position="1"/>
        <end position="18"/>
    </location>
</feature>
<name>A0AAU1LVA9_9ACTN</name>
<evidence type="ECO:0000256" key="2">
    <source>
        <dbReference type="SAM" id="SignalP"/>
    </source>
</evidence>
<gene>
    <name evidence="3" type="ORF">OG222_19085</name>
</gene>
<feature type="region of interest" description="Disordered" evidence="1">
    <location>
        <begin position="20"/>
        <end position="67"/>
    </location>
</feature>
<reference evidence="3" key="1">
    <citation type="submission" date="2022-10" db="EMBL/GenBank/DDBJ databases">
        <title>The complete genomes of actinobacterial strains from the NBC collection.</title>
        <authorList>
            <person name="Joergensen T.S."/>
            <person name="Alvarez Arevalo M."/>
            <person name="Sterndorff E.B."/>
            <person name="Faurdal D."/>
            <person name="Vuksanovic O."/>
            <person name="Mourched A.-S."/>
            <person name="Charusanti P."/>
            <person name="Shaw S."/>
            <person name="Blin K."/>
            <person name="Weber T."/>
        </authorList>
    </citation>
    <scope>NUCLEOTIDE SEQUENCE</scope>
    <source>
        <strain evidence="3">NBC_00148</strain>
    </source>
</reference>
<proteinExistence type="predicted"/>
<dbReference type="AlphaFoldDB" id="A0AAU1LVA9"/>
<evidence type="ECO:0000313" key="3">
    <source>
        <dbReference type="EMBL" id="WTQ75056.1"/>
    </source>
</evidence>
<dbReference type="PROSITE" id="PS51257">
    <property type="entry name" value="PROKAR_LIPOPROTEIN"/>
    <property type="match status" value="1"/>
</dbReference>
<organism evidence="3">
    <name type="scientific">Streptomyces sp. NBC_00148</name>
    <dbReference type="NCBI Taxonomy" id="2903626"/>
    <lineage>
        <taxon>Bacteria</taxon>
        <taxon>Bacillati</taxon>
        <taxon>Actinomycetota</taxon>
        <taxon>Actinomycetes</taxon>
        <taxon>Kitasatosporales</taxon>
        <taxon>Streptomycetaceae</taxon>
        <taxon>Streptomyces</taxon>
    </lineage>
</organism>
<feature type="chain" id="PRO_5043894513" evidence="2">
    <location>
        <begin position="19"/>
        <end position="251"/>
    </location>
</feature>
<protein>
    <submittedName>
        <fullName evidence="3">DUF4333 domain-containing protein</fullName>
    </submittedName>
</protein>
<keyword evidence="2" id="KW-0732">Signal</keyword>